<comment type="caution">
    <text evidence="2">The sequence shown here is derived from an EMBL/GenBank/DDBJ whole genome shotgun (WGS) entry which is preliminary data.</text>
</comment>
<proteinExistence type="predicted"/>
<feature type="compositionally biased region" description="Pro residues" evidence="1">
    <location>
        <begin position="53"/>
        <end position="67"/>
    </location>
</feature>
<name>A0ABX9CM94_9ACTN</name>
<dbReference type="Proteomes" id="UP000249334">
    <property type="component" value="Unassembled WGS sequence"/>
</dbReference>
<reference evidence="2 3" key="1">
    <citation type="submission" date="2018-03" db="EMBL/GenBank/DDBJ databases">
        <title>Genomic framework for the identification of Micromonospora saelicesensis and Micromonospora noduli.</title>
        <authorList>
            <person name="Riesco R."/>
            <person name="Trujillo M.E."/>
        </authorList>
    </citation>
    <scope>NUCLEOTIDE SEQUENCE [LARGE SCALE GENOMIC DNA]</scope>
    <source>
        <strain evidence="2 3">GAR05</strain>
    </source>
</reference>
<sequence length="67" mass="7462">MDLSVVLLEAPPEPPVISDMYLPVPCVVHPEQVREYQYADLLPDDLRERLETPDPPDWALPAAPGSP</sequence>
<organism evidence="2 3">
    <name type="scientific">Micromonospora saelicesensis</name>
    <dbReference type="NCBI Taxonomy" id="285676"/>
    <lineage>
        <taxon>Bacteria</taxon>
        <taxon>Bacillati</taxon>
        <taxon>Actinomycetota</taxon>
        <taxon>Actinomycetes</taxon>
        <taxon>Micromonosporales</taxon>
        <taxon>Micromonosporaceae</taxon>
        <taxon>Micromonospora</taxon>
    </lineage>
</organism>
<accession>A0ABX9CM94</accession>
<evidence type="ECO:0000256" key="1">
    <source>
        <dbReference type="SAM" id="MobiDB-lite"/>
    </source>
</evidence>
<feature type="region of interest" description="Disordered" evidence="1">
    <location>
        <begin position="46"/>
        <end position="67"/>
    </location>
</feature>
<evidence type="ECO:0000313" key="2">
    <source>
        <dbReference type="EMBL" id="RAO01894.1"/>
    </source>
</evidence>
<evidence type="ECO:0000313" key="3">
    <source>
        <dbReference type="Proteomes" id="UP000249334"/>
    </source>
</evidence>
<dbReference type="EMBL" id="PXXW01000013">
    <property type="protein sequence ID" value="RAO01894.1"/>
    <property type="molecule type" value="Genomic_DNA"/>
</dbReference>
<protein>
    <submittedName>
        <fullName evidence="2">Uncharacterized protein</fullName>
    </submittedName>
</protein>
<gene>
    <name evidence="2" type="ORF">GAR05_01502</name>
</gene>
<keyword evidence="3" id="KW-1185">Reference proteome</keyword>
<dbReference type="RefSeq" id="WP_112639471.1">
    <property type="nucleotide sequence ID" value="NZ_JBNCKH010000003.1"/>
</dbReference>